<dbReference type="Pfam" id="PF13181">
    <property type="entry name" value="TPR_8"/>
    <property type="match status" value="1"/>
</dbReference>
<organism evidence="2 3">
    <name type="scientific">Tolypothrix tenuis PCC 7101</name>
    <dbReference type="NCBI Taxonomy" id="231146"/>
    <lineage>
        <taxon>Bacteria</taxon>
        <taxon>Bacillati</taxon>
        <taxon>Cyanobacteriota</taxon>
        <taxon>Cyanophyceae</taxon>
        <taxon>Nostocales</taxon>
        <taxon>Tolypothrichaceae</taxon>
        <taxon>Tolypothrix</taxon>
    </lineage>
</organism>
<accession>A0A1Z4NAP8</accession>
<dbReference type="Pfam" id="PF12770">
    <property type="entry name" value="CHAT"/>
    <property type="match status" value="1"/>
</dbReference>
<dbReference type="RefSeq" id="WP_339382103.1">
    <property type="nucleotide sequence ID" value="NZ_CAWNJS010000001.1"/>
</dbReference>
<dbReference type="SUPFAM" id="SSF48452">
    <property type="entry name" value="TPR-like"/>
    <property type="match status" value="2"/>
</dbReference>
<dbReference type="InterPro" id="IPR011990">
    <property type="entry name" value="TPR-like_helical_dom_sf"/>
</dbReference>
<dbReference type="Gene3D" id="1.25.40.10">
    <property type="entry name" value="Tetratricopeptide repeat domain"/>
    <property type="match status" value="3"/>
</dbReference>
<dbReference type="PANTHER" id="PTHR10098">
    <property type="entry name" value="RAPSYN-RELATED"/>
    <property type="match status" value="1"/>
</dbReference>
<dbReference type="Pfam" id="PF13424">
    <property type="entry name" value="TPR_12"/>
    <property type="match status" value="1"/>
</dbReference>
<evidence type="ECO:0000259" key="1">
    <source>
        <dbReference type="Pfam" id="PF12770"/>
    </source>
</evidence>
<feature type="domain" description="CHAT" evidence="1">
    <location>
        <begin position="666"/>
        <end position="949"/>
    </location>
</feature>
<dbReference type="Proteomes" id="UP000218785">
    <property type="component" value="Chromosome"/>
</dbReference>
<reference evidence="2 3" key="1">
    <citation type="submission" date="2017-06" db="EMBL/GenBank/DDBJ databases">
        <title>Genome sequencing of cyanobaciteial culture collection at National Institute for Environmental Studies (NIES).</title>
        <authorList>
            <person name="Hirose Y."/>
            <person name="Shimura Y."/>
            <person name="Fujisawa T."/>
            <person name="Nakamura Y."/>
            <person name="Kawachi M."/>
        </authorList>
    </citation>
    <scope>NUCLEOTIDE SEQUENCE [LARGE SCALE GENOMIC DNA]</scope>
    <source>
        <strain evidence="2 3">NIES-37</strain>
    </source>
</reference>
<dbReference type="SMART" id="SM00028">
    <property type="entry name" value="TPR"/>
    <property type="match status" value="6"/>
</dbReference>
<dbReference type="KEGG" id="ttq:NIES37_67580"/>
<gene>
    <name evidence="2" type="ORF">NIES37_67580</name>
</gene>
<dbReference type="InterPro" id="IPR019734">
    <property type="entry name" value="TPR_rpt"/>
</dbReference>
<evidence type="ECO:0000313" key="3">
    <source>
        <dbReference type="Proteomes" id="UP000218785"/>
    </source>
</evidence>
<proteinExistence type="predicted"/>
<name>A0A1Z4NAP8_9CYAN</name>
<protein>
    <submittedName>
        <fullName evidence="2">TPR repeat protein</fullName>
    </submittedName>
</protein>
<keyword evidence="3" id="KW-1185">Reference proteome</keyword>
<dbReference type="EMBL" id="AP018248">
    <property type="protein sequence ID" value="BAZ02745.1"/>
    <property type="molecule type" value="Genomic_DNA"/>
</dbReference>
<dbReference type="InterPro" id="IPR024983">
    <property type="entry name" value="CHAT_dom"/>
</dbReference>
<dbReference type="AlphaFoldDB" id="A0A1Z4NAP8"/>
<evidence type="ECO:0000313" key="2">
    <source>
        <dbReference type="EMBL" id="BAZ02745.1"/>
    </source>
</evidence>
<sequence>MSSRYQKHRLIALFCVIGFTLSLWLGQLSSTNLQVQIGEIATAQNSNLSQLVQKGIDSYRLGNFQQAIDLWNEALQFYKNNQNPVSEAIVRENLARAYPQIGQTEAAIKNWEQVISLYRKLQSTQHREEKIARATTELAQVYSSIGQPKKAIALLCNPEENDNNEDKKKQKDNHDNCTKNSVLQFADVKDTNLEIAILGTLGDAYRLTGTDDYEKAIYYLESGLKKAKEKEKKNPVYFTSLNNSLGNTYLQKALLNYRRALSPVGSFNDTSKFKQYAKEEIKKSYIHLQQSLTNAQIQLDKKSEIKAIESLGHLYKTLEQKEFKEILDTDNTLNKINPSQEIKKLLGQGNNILKDLPRNRERVYTTINLINLQKSTVRKCIASNFDKQAEELLDDAINIAQTLKDSRAESFALGEKGYMYECRQEYGSAIAFTEKARVAAETAKSPDSLYLWEWQIGRILKAQNQTEEAIKAYERAINTLEGSTRADILTANRDIQFDFRDSIEPIYRDLVAMKLSLESSVEASGKSIEPKDGKSNFSSILKTIDSLKLAELQNYFGDDCNFPAFNKSRDNLRNIKPESFLNELLKSRLISKGTAFISTFMLENRTAVILTTLDGDNIENILHWSSINKGEMIQKINDFRNVLRKKGDTIGDYKKGDHKKPDISYSQDIYKELIAPFNKKLQSRAIKTLVFIQDGIFRSVPMAALHDGEKFLIQKYAIATIPSFTLTQAELIKLRKLRVLALGLTEKAIVDEQPLNELNYVNQEIKDITQKIPDSLILRDQNFTRERIRTELSKQVYPIIHIATHGQFGIRPEDTFIVTGAKNDKNNNEKLTFKDLDILIRRFTRNTEPLELLALTACETAVGDNRSALGLGGVAIQAGAKSALASLWTISDRATASIAAGFYANLQNESYLTKAEALQLVQKNIIENTKIGDKDKHPYYWSGIVLIGNWL</sequence>